<feature type="zinc finger region" description="C3H1-type" evidence="4">
    <location>
        <begin position="10"/>
        <end position="39"/>
    </location>
</feature>
<dbReference type="PANTHER" id="PTHR11224">
    <property type="entry name" value="MAKORIN-RELATED"/>
    <property type="match status" value="1"/>
</dbReference>
<evidence type="ECO:0000256" key="2">
    <source>
        <dbReference type="ARBA" id="ARBA00022771"/>
    </source>
</evidence>
<comment type="caution">
    <text evidence="6">The sequence shown here is derived from an EMBL/GenBank/DDBJ whole genome shotgun (WGS) entry which is preliminary data.</text>
</comment>
<evidence type="ECO:0000259" key="5">
    <source>
        <dbReference type="PROSITE" id="PS50103"/>
    </source>
</evidence>
<name>A0ABU6RMK9_9FABA</name>
<proteinExistence type="predicted"/>
<dbReference type="InterPro" id="IPR045072">
    <property type="entry name" value="MKRN-like"/>
</dbReference>
<evidence type="ECO:0000256" key="4">
    <source>
        <dbReference type="PROSITE-ProRule" id="PRU00723"/>
    </source>
</evidence>
<dbReference type="InterPro" id="IPR000571">
    <property type="entry name" value="Znf_CCCH"/>
</dbReference>
<dbReference type="EMBL" id="JASCZI010030907">
    <property type="protein sequence ID" value="MED6125301.1"/>
    <property type="molecule type" value="Genomic_DNA"/>
</dbReference>
<evidence type="ECO:0000313" key="6">
    <source>
        <dbReference type="EMBL" id="MED6125301.1"/>
    </source>
</evidence>
<organism evidence="6 7">
    <name type="scientific">Stylosanthes scabra</name>
    <dbReference type="NCBI Taxonomy" id="79078"/>
    <lineage>
        <taxon>Eukaryota</taxon>
        <taxon>Viridiplantae</taxon>
        <taxon>Streptophyta</taxon>
        <taxon>Embryophyta</taxon>
        <taxon>Tracheophyta</taxon>
        <taxon>Spermatophyta</taxon>
        <taxon>Magnoliopsida</taxon>
        <taxon>eudicotyledons</taxon>
        <taxon>Gunneridae</taxon>
        <taxon>Pentapetalae</taxon>
        <taxon>rosids</taxon>
        <taxon>fabids</taxon>
        <taxon>Fabales</taxon>
        <taxon>Fabaceae</taxon>
        <taxon>Papilionoideae</taxon>
        <taxon>50 kb inversion clade</taxon>
        <taxon>dalbergioids sensu lato</taxon>
        <taxon>Dalbergieae</taxon>
        <taxon>Pterocarpus clade</taxon>
        <taxon>Stylosanthes</taxon>
    </lineage>
</organism>
<evidence type="ECO:0000313" key="7">
    <source>
        <dbReference type="Proteomes" id="UP001341840"/>
    </source>
</evidence>
<keyword evidence="1 4" id="KW-0479">Metal-binding</keyword>
<feature type="domain" description="C3H1-type" evidence="5">
    <location>
        <begin position="10"/>
        <end position="39"/>
    </location>
</feature>
<accession>A0ABU6RMK9</accession>
<protein>
    <recommendedName>
        <fullName evidence="5">C3H1-type domain-containing protein</fullName>
    </recommendedName>
</protein>
<dbReference type="PROSITE" id="PS50103">
    <property type="entry name" value="ZF_C3H1"/>
    <property type="match status" value="1"/>
</dbReference>
<keyword evidence="7" id="KW-1185">Reference proteome</keyword>
<keyword evidence="2 4" id="KW-0863">Zinc-finger</keyword>
<reference evidence="6 7" key="1">
    <citation type="journal article" date="2023" name="Plants (Basel)">
        <title>Bridging the Gap: Combining Genomics and Transcriptomics Approaches to Understand Stylosanthes scabra, an Orphan Legume from the Brazilian Caatinga.</title>
        <authorList>
            <person name="Ferreira-Neto J.R.C."/>
            <person name="da Silva M.D."/>
            <person name="Binneck E."/>
            <person name="de Melo N.F."/>
            <person name="da Silva R.H."/>
            <person name="de Melo A.L.T.M."/>
            <person name="Pandolfi V."/>
            <person name="Bustamante F.O."/>
            <person name="Brasileiro-Vidal A.C."/>
            <person name="Benko-Iseppon A.M."/>
        </authorList>
    </citation>
    <scope>NUCLEOTIDE SEQUENCE [LARGE SCALE GENOMIC DNA]</scope>
    <source>
        <tissue evidence="6">Leaves</tissue>
    </source>
</reference>
<evidence type="ECO:0000256" key="1">
    <source>
        <dbReference type="ARBA" id="ARBA00022723"/>
    </source>
</evidence>
<keyword evidence="3 4" id="KW-0862">Zinc</keyword>
<evidence type="ECO:0000256" key="3">
    <source>
        <dbReference type="ARBA" id="ARBA00022833"/>
    </source>
</evidence>
<gene>
    <name evidence="6" type="ORF">PIB30_067252</name>
</gene>
<sequence>MEIVDSYKAKLKSIDCKHFDFGDGNCPFGTSCFYKHAYRDGRLEEVVLRHLGAADGDTVIAKDIRLSDFLASMHLQ</sequence>
<dbReference type="Proteomes" id="UP001341840">
    <property type="component" value="Unassembled WGS sequence"/>
</dbReference>
<dbReference type="PANTHER" id="PTHR11224:SF10">
    <property type="entry name" value="IP09428P-RELATED"/>
    <property type="match status" value="1"/>
</dbReference>